<feature type="region of interest" description="Disordered" evidence="1">
    <location>
        <begin position="32"/>
        <end position="55"/>
    </location>
</feature>
<proteinExistence type="predicted"/>
<keyword evidence="2" id="KW-0472">Membrane</keyword>
<reference evidence="3 4" key="1">
    <citation type="submission" date="2023-10" db="EMBL/GenBank/DDBJ databases">
        <title>Genome-Wide Identification Analysis in wild type Solanum Pinnatisectum Reveals Some Genes Defensing Phytophthora Infestans.</title>
        <authorList>
            <person name="Sun C."/>
        </authorList>
    </citation>
    <scope>NUCLEOTIDE SEQUENCE [LARGE SCALE GENOMIC DNA]</scope>
    <source>
        <strain evidence="3">LQN</strain>
        <tissue evidence="3">Leaf</tissue>
    </source>
</reference>
<dbReference type="AlphaFoldDB" id="A0AAV9LSS7"/>
<feature type="transmembrane region" description="Helical" evidence="2">
    <location>
        <begin position="102"/>
        <end position="132"/>
    </location>
</feature>
<name>A0AAV9LSS7_9SOLN</name>
<dbReference type="EMBL" id="JAWPEI010000005">
    <property type="protein sequence ID" value="KAK4727407.1"/>
    <property type="molecule type" value="Genomic_DNA"/>
</dbReference>
<accession>A0AAV9LSS7</accession>
<gene>
    <name evidence="3" type="ORF">R3W88_032324</name>
</gene>
<evidence type="ECO:0000313" key="4">
    <source>
        <dbReference type="Proteomes" id="UP001311915"/>
    </source>
</evidence>
<sequence length="153" mass="17628">MKSKFFHCFRPIVEDQSTSSVITKTSENDQLFESKSSRGNRRDKFFKGFNGQSSKKNEITSIGTLCKGNKSSKKYSYNHRKSSSASKSCHDENKKSSTNVHLIIFTLFVTIYFGRVYAIFLTLLWILLFSIIPKSISDVHVKKQSCYKYHDVD</sequence>
<organism evidence="3 4">
    <name type="scientific">Solanum pinnatisectum</name>
    <name type="common">tansyleaf nightshade</name>
    <dbReference type="NCBI Taxonomy" id="50273"/>
    <lineage>
        <taxon>Eukaryota</taxon>
        <taxon>Viridiplantae</taxon>
        <taxon>Streptophyta</taxon>
        <taxon>Embryophyta</taxon>
        <taxon>Tracheophyta</taxon>
        <taxon>Spermatophyta</taxon>
        <taxon>Magnoliopsida</taxon>
        <taxon>eudicotyledons</taxon>
        <taxon>Gunneridae</taxon>
        <taxon>Pentapetalae</taxon>
        <taxon>asterids</taxon>
        <taxon>lamiids</taxon>
        <taxon>Solanales</taxon>
        <taxon>Solanaceae</taxon>
        <taxon>Solanoideae</taxon>
        <taxon>Solaneae</taxon>
        <taxon>Solanum</taxon>
    </lineage>
</organism>
<keyword evidence="4" id="KW-1185">Reference proteome</keyword>
<comment type="caution">
    <text evidence="3">The sequence shown here is derived from an EMBL/GenBank/DDBJ whole genome shotgun (WGS) entry which is preliminary data.</text>
</comment>
<dbReference type="Proteomes" id="UP001311915">
    <property type="component" value="Unassembled WGS sequence"/>
</dbReference>
<evidence type="ECO:0000256" key="1">
    <source>
        <dbReference type="SAM" id="MobiDB-lite"/>
    </source>
</evidence>
<feature type="compositionally biased region" description="Basic residues" evidence="1">
    <location>
        <begin position="70"/>
        <end position="82"/>
    </location>
</feature>
<keyword evidence="2" id="KW-1133">Transmembrane helix</keyword>
<evidence type="ECO:0000313" key="3">
    <source>
        <dbReference type="EMBL" id="KAK4727407.1"/>
    </source>
</evidence>
<protein>
    <submittedName>
        <fullName evidence="3">Uncharacterized protein</fullName>
    </submittedName>
</protein>
<evidence type="ECO:0000256" key="2">
    <source>
        <dbReference type="SAM" id="Phobius"/>
    </source>
</evidence>
<keyword evidence="2" id="KW-0812">Transmembrane</keyword>
<feature type="region of interest" description="Disordered" evidence="1">
    <location>
        <begin position="69"/>
        <end position="93"/>
    </location>
</feature>